<feature type="transmembrane region" description="Helical" evidence="10">
    <location>
        <begin position="454"/>
        <end position="473"/>
    </location>
</feature>
<evidence type="ECO:0000313" key="15">
    <source>
        <dbReference type="Proteomes" id="UP001500058"/>
    </source>
</evidence>
<dbReference type="EC" id="2.7.13.3" evidence="2"/>
<evidence type="ECO:0000256" key="9">
    <source>
        <dbReference type="SAM" id="MobiDB-lite"/>
    </source>
</evidence>
<evidence type="ECO:0000256" key="2">
    <source>
        <dbReference type="ARBA" id="ARBA00012438"/>
    </source>
</evidence>
<evidence type="ECO:0000256" key="6">
    <source>
        <dbReference type="ARBA" id="ARBA00022777"/>
    </source>
</evidence>
<reference evidence="14 15" key="1">
    <citation type="journal article" date="2019" name="Int. J. Syst. Evol. Microbiol.">
        <title>The Global Catalogue of Microorganisms (GCM) 10K type strain sequencing project: providing services to taxonomists for standard genome sequencing and annotation.</title>
        <authorList>
            <consortium name="The Broad Institute Genomics Platform"/>
            <consortium name="The Broad Institute Genome Sequencing Center for Infectious Disease"/>
            <person name="Wu L."/>
            <person name="Ma J."/>
        </authorList>
    </citation>
    <scope>NUCLEOTIDE SEQUENCE [LARGE SCALE GENOMIC DNA]</scope>
    <source>
        <strain evidence="14 15">JCM 6921</strain>
    </source>
</reference>
<dbReference type="SUPFAM" id="SSF55874">
    <property type="entry name" value="ATPase domain of HSP90 chaperone/DNA topoisomerase II/histidine kinase"/>
    <property type="match status" value="1"/>
</dbReference>
<evidence type="ECO:0000256" key="8">
    <source>
        <dbReference type="ARBA" id="ARBA00023012"/>
    </source>
</evidence>
<evidence type="ECO:0000259" key="12">
    <source>
        <dbReference type="Pfam" id="PF07730"/>
    </source>
</evidence>
<evidence type="ECO:0000256" key="3">
    <source>
        <dbReference type="ARBA" id="ARBA00022553"/>
    </source>
</evidence>
<evidence type="ECO:0000256" key="5">
    <source>
        <dbReference type="ARBA" id="ARBA00022741"/>
    </source>
</evidence>
<protein>
    <recommendedName>
        <fullName evidence="2">histidine kinase</fullName>
        <ecNumber evidence="2">2.7.13.3</ecNumber>
    </recommendedName>
</protein>
<keyword evidence="8" id="KW-0902">Two-component regulatory system</keyword>
<feature type="transmembrane region" description="Helical" evidence="10">
    <location>
        <begin position="97"/>
        <end position="115"/>
    </location>
</feature>
<evidence type="ECO:0000256" key="10">
    <source>
        <dbReference type="SAM" id="Phobius"/>
    </source>
</evidence>
<keyword evidence="3" id="KW-0597">Phosphoprotein</keyword>
<dbReference type="InterPro" id="IPR011712">
    <property type="entry name" value="Sig_transdc_His_kin_sub3_dim/P"/>
</dbReference>
<keyword evidence="10" id="KW-0812">Transmembrane</keyword>
<keyword evidence="10" id="KW-1133">Transmembrane helix</keyword>
<keyword evidence="5" id="KW-0547">Nucleotide-binding</keyword>
<feature type="transmembrane region" description="Helical" evidence="10">
    <location>
        <begin position="510"/>
        <end position="529"/>
    </location>
</feature>
<feature type="transmembrane region" description="Helical" evidence="10">
    <location>
        <begin position="596"/>
        <end position="618"/>
    </location>
</feature>
<feature type="transmembrane region" description="Helical" evidence="10">
    <location>
        <begin position="485"/>
        <end position="503"/>
    </location>
</feature>
<feature type="region of interest" description="Disordered" evidence="9">
    <location>
        <begin position="414"/>
        <end position="449"/>
    </location>
</feature>
<feature type="transmembrane region" description="Helical" evidence="10">
    <location>
        <begin position="535"/>
        <end position="553"/>
    </location>
</feature>
<keyword evidence="6 14" id="KW-0418">Kinase</keyword>
<feature type="domain" description="Signal transduction histidine kinase subgroup 3 dimerisation and phosphoacceptor" evidence="12">
    <location>
        <begin position="239"/>
        <end position="301"/>
    </location>
</feature>
<keyword evidence="7" id="KW-0067">ATP-binding</keyword>
<feature type="region of interest" description="Disordered" evidence="9">
    <location>
        <begin position="1"/>
        <end position="20"/>
    </location>
</feature>
<evidence type="ECO:0000256" key="4">
    <source>
        <dbReference type="ARBA" id="ARBA00022679"/>
    </source>
</evidence>
<dbReference type="PANTHER" id="PTHR24421:SF10">
    <property type="entry name" value="NITRATE_NITRITE SENSOR PROTEIN NARQ"/>
    <property type="match status" value="1"/>
</dbReference>
<name>A0ABN3J018_9ACTN</name>
<sequence length="724" mass="75369">MRTAAPSAPGEPAEIPCDEPLPAATAARRFRLDSASRVEGAEEPHTARAGGPRPVRPGAAVRSPAARDWLPPAALAAAQLLWWPLDALRHPGAAGPVPVGAGLLAMALAVVLLAWRRRAPVHVLAGVTAVAAVAPTVSFPGALDVFAGAGTAVALYAVAVRHDATTTVITGLTQLCWQLAWIAGLHGTGGGHGFLLIVVPQLAALGAGLSRRRHLVARRAAAARLAEAEQARLRAADDERHRLARELHDVGAHHLTSVVVSAEAARRLGGSRPELAAEALRSAADDGRATLSALRELVAVMDTLRREPSRVWQRRIEELAAGFARLGRPVRVELSADLPGPLGETVFGVVREALTNTLRHAPGSDVRVGVRHRRGVLEVVVDNSAPEGGDGGAVRGLGSGRGLAGMRRRAEAVGGRLEAGPRPGGGWRVRAELPAPGAPAPGRRRLRPPAGRRVAQVAVALMVFFNPLVPAMTSDPVEGDPYGPQADTLYLLLLSVHALPLLWRRRAPLAALAAALASALLWPAAALHGTLPAPLLPALWAGAAVEAVLVYTVAAHGRHGRRARWAVPAAGCVLGPVVGATAAAGEMLPDRSGPVAYLLLTAVAAAGATAVFASVWWTGGAARRRRSRTAARERAETAAALRDAARAARAQREHIATGLREAVMERADRVVRHAEEGRLEDVAAEARAALAAMRELLATLHEPDGGGADRDAGAAAREARAARR</sequence>
<dbReference type="InterPro" id="IPR003594">
    <property type="entry name" value="HATPase_dom"/>
</dbReference>
<keyword evidence="15" id="KW-1185">Reference proteome</keyword>
<feature type="transmembrane region" description="Helical" evidence="10">
    <location>
        <begin position="565"/>
        <end position="584"/>
    </location>
</feature>
<feature type="region of interest" description="Disordered" evidence="9">
    <location>
        <begin position="701"/>
        <end position="724"/>
    </location>
</feature>
<dbReference type="Pfam" id="PF02518">
    <property type="entry name" value="HATPase_c"/>
    <property type="match status" value="1"/>
</dbReference>
<evidence type="ECO:0000259" key="13">
    <source>
        <dbReference type="Pfam" id="PF23539"/>
    </source>
</evidence>
<dbReference type="EMBL" id="BAAATJ010000040">
    <property type="protein sequence ID" value="GAA2417450.1"/>
    <property type="molecule type" value="Genomic_DNA"/>
</dbReference>
<feature type="domain" description="DUF7134" evidence="13">
    <location>
        <begin position="478"/>
        <end position="626"/>
    </location>
</feature>
<feature type="compositionally biased region" description="Basic and acidic residues" evidence="9">
    <location>
        <begin position="32"/>
        <end position="46"/>
    </location>
</feature>
<dbReference type="InterPro" id="IPR050482">
    <property type="entry name" value="Sensor_HK_TwoCompSys"/>
</dbReference>
<dbReference type="InterPro" id="IPR055558">
    <property type="entry name" value="DUF7134"/>
</dbReference>
<feature type="region of interest" description="Disordered" evidence="9">
    <location>
        <begin position="32"/>
        <end position="60"/>
    </location>
</feature>
<evidence type="ECO:0000259" key="11">
    <source>
        <dbReference type="Pfam" id="PF02518"/>
    </source>
</evidence>
<dbReference type="Gene3D" id="3.30.565.10">
    <property type="entry name" value="Histidine kinase-like ATPase, C-terminal domain"/>
    <property type="match status" value="1"/>
</dbReference>
<dbReference type="Proteomes" id="UP001500058">
    <property type="component" value="Unassembled WGS sequence"/>
</dbReference>
<gene>
    <name evidence="14" type="ORF">GCM10010420_54740</name>
</gene>
<keyword evidence="10" id="KW-0472">Membrane</keyword>
<proteinExistence type="predicted"/>
<feature type="transmembrane region" description="Helical" evidence="10">
    <location>
        <begin position="191"/>
        <end position="209"/>
    </location>
</feature>
<comment type="caution">
    <text evidence="14">The sequence shown here is derived from an EMBL/GenBank/DDBJ whole genome shotgun (WGS) entry which is preliminary data.</text>
</comment>
<dbReference type="Pfam" id="PF07730">
    <property type="entry name" value="HisKA_3"/>
    <property type="match status" value="1"/>
</dbReference>
<dbReference type="GO" id="GO:0016301">
    <property type="term" value="F:kinase activity"/>
    <property type="evidence" value="ECO:0007669"/>
    <property type="project" value="UniProtKB-KW"/>
</dbReference>
<evidence type="ECO:0000256" key="7">
    <source>
        <dbReference type="ARBA" id="ARBA00022840"/>
    </source>
</evidence>
<feature type="transmembrane region" description="Helical" evidence="10">
    <location>
        <begin position="122"/>
        <end position="143"/>
    </location>
</feature>
<dbReference type="PANTHER" id="PTHR24421">
    <property type="entry name" value="NITRATE/NITRITE SENSOR PROTEIN NARX-RELATED"/>
    <property type="match status" value="1"/>
</dbReference>
<accession>A0ABN3J018</accession>
<organism evidence="14 15">
    <name type="scientific">Streptomyces glaucosporus</name>
    <dbReference type="NCBI Taxonomy" id="284044"/>
    <lineage>
        <taxon>Bacteria</taxon>
        <taxon>Bacillati</taxon>
        <taxon>Actinomycetota</taxon>
        <taxon>Actinomycetes</taxon>
        <taxon>Kitasatosporales</taxon>
        <taxon>Streptomycetaceae</taxon>
        <taxon>Streptomyces</taxon>
    </lineage>
</organism>
<dbReference type="Gene3D" id="1.20.5.1930">
    <property type="match status" value="1"/>
</dbReference>
<feature type="domain" description="Histidine kinase/HSP90-like ATPase" evidence="11">
    <location>
        <begin position="348"/>
        <end position="436"/>
    </location>
</feature>
<dbReference type="InterPro" id="IPR036890">
    <property type="entry name" value="HATPase_C_sf"/>
</dbReference>
<keyword evidence="4" id="KW-0808">Transferase</keyword>
<dbReference type="CDD" id="cd16917">
    <property type="entry name" value="HATPase_UhpB-NarQ-NarX-like"/>
    <property type="match status" value="1"/>
</dbReference>
<dbReference type="Pfam" id="PF23539">
    <property type="entry name" value="DUF7134"/>
    <property type="match status" value="1"/>
</dbReference>
<comment type="catalytic activity">
    <reaction evidence="1">
        <text>ATP + protein L-histidine = ADP + protein N-phospho-L-histidine.</text>
        <dbReference type="EC" id="2.7.13.3"/>
    </reaction>
</comment>
<evidence type="ECO:0000313" key="14">
    <source>
        <dbReference type="EMBL" id="GAA2417450.1"/>
    </source>
</evidence>
<evidence type="ECO:0000256" key="1">
    <source>
        <dbReference type="ARBA" id="ARBA00000085"/>
    </source>
</evidence>